<dbReference type="GO" id="GO:0004376">
    <property type="term" value="F:GPI mannosyltransferase activity"/>
    <property type="evidence" value="ECO:0007669"/>
    <property type="project" value="InterPro"/>
</dbReference>
<evidence type="ECO:0000256" key="6">
    <source>
        <dbReference type="ARBA" id="ARBA00022692"/>
    </source>
</evidence>
<dbReference type="GO" id="GO:0016020">
    <property type="term" value="C:membrane"/>
    <property type="evidence" value="ECO:0007669"/>
    <property type="project" value="GOC"/>
</dbReference>
<evidence type="ECO:0000256" key="4">
    <source>
        <dbReference type="ARBA" id="ARBA00022676"/>
    </source>
</evidence>
<name>A0A1B2DF81_9BACL</name>
<reference evidence="11" key="1">
    <citation type="submission" date="2016-08" db="EMBL/GenBank/DDBJ databases">
        <title>Complete Genome Seqeunce of Paenibacillus sp. BIHB 4019 from tea rhizoplane.</title>
        <authorList>
            <person name="Thakur R."/>
            <person name="Swarnkar M.K."/>
            <person name="Gulati A."/>
        </authorList>
    </citation>
    <scope>NUCLEOTIDE SEQUENCE [LARGE SCALE GENOMIC DNA]</scope>
    <source>
        <strain evidence="11">BIHB4019</strain>
    </source>
</reference>
<comment type="subcellular location">
    <subcellularLocation>
        <location evidence="1">Endoplasmic reticulum membrane</location>
        <topology evidence="1">Multi-pass membrane protein</topology>
    </subcellularLocation>
</comment>
<sequence length="419" mass="48709">MESLLLKAKSNTQVLIFLLSLFVITRILLYFAGFLGMNLFPNYQIPPDYTVVQGHDFTSSQLSIQTDISQLKKPSFEDLRKFDSVWYLGIAENGYDTYNINESHPSANWVFFPLYPLLVFLVESISKYDATVVGSVLSNLFLLVSLFYFYGICLKRGLKQEHAQVAVLLLLIFPTAIFYAVPYTESLFLMLSLMTVYYAMQKRYFLAFLFGGLSAVTRNLGFVNLFFVVGTLLIEHRLYRFKWKDTKYLGYAIISALPLAGYLLYMKWLTGDMLAPITEQSINWYRKTVAPFSNYIHFLQKPYFSGNGGWENGLLAFIIANAVLVIFAAFLIMRWKDIRRNAHEWLFFAYGLLLMLIPFASAEFLQSIPRYVMVAFPFYLYFADVLKNNKALQMFYFMMFFLLHIVYAICYFNGYFFVV</sequence>
<evidence type="ECO:0000313" key="11">
    <source>
        <dbReference type="EMBL" id="ANY66373.1"/>
    </source>
</evidence>
<keyword evidence="9 10" id="KW-0472">Membrane</keyword>
<keyword evidence="6 10" id="KW-0812">Transmembrane</keyword>
<comment type="pathway">
    <text evidence="2">Glycolipid biosynthesis; glycosylphosphatidylinositol-anchor biosynthesis.</text>
</comment>
<dbReference type="GO" id="GO:0031501">
    <property type="term" value="C:mannosyltransferase complex"/>
    <property type="evidence" value="ECO:0007669"/>
    <property type="project" value="TreeGrafter"/>
</dbReference>
<evidence type="ECO:0000256" key="9">
    <source>
        <dbReference type="ARBA" id="ARBA00023136"/>
    </source>
</evidence>
<dbReference type="RefSeq" id="WP_099517715.1">
    <property type="nucleotide sequence ID" value="NZ_CP016808.1"/>
</dbReference>
<dbReference type="GO" id="GO:0006506">
    <property type="term" value="P:GPI anchor biosynthetic process"/>
    <property type="evidence" value="ECO:0007669"/>
    <property type="project" value="UniProtKB-UniPathway"/>
</dbReference>
<accession>A0A1B2DF81</accession>
<feature type="transmembrane region" description="Helical" evidence="10">
    <location>
        <begin position="12"/>
        <end position="35"/>
    </location>
</feature>
<keyword evidence="7" id="KW-0256">Endoplasmic reticulum</keyword>
<dbReference type="Pfam" id="PF04188">
    <property type="entry name" value="Mannosyl_trans2"/>
    <property type="match status" value="1"/>
</dbReference>
<organism evidence="11">
    <name type="scientific">Paenibacillus sp. BIHB 4019</name>
    <dbReference type="NCBI Taxonomy" id="1870819"/>
    <lineage>
        <taxon>Bacteria</taxon>
        <taxon>Bacillati</taxon>
        <taxon>Bacillota</taxon>
        <taxon>Bacilli</taxon>
        <taxon>Bacillales</taxon>
        <taxon>Paenibacillaceae</taxon>
        <taxon>Paenibacillus</taxon>
    </lineage>
</organism>
<feature type="transmembrane region" description="Helical" evidence="10">
    <location>
        <begin position="314"/>
        <end position="333"/>
    </location>
</feature>
<evidence type="ECO:0000256" key="7">
    <source>
        <dbReference type="ARBA" id="ARBA00022824"/>
    </source>
</evidence>
<evidence type="ECO:0000256" key="10">
    <source>
        <dbReference type="SAM" id="Phobius"/>
    </source>
</evidence>
<evidence type="ECO:0000256" key="1">
    <source>
        <dbReference type="ARBA" id="ARBA00004477"/>
    </source>
</evidence>
<dbReference type="AlphaFoldDB" id="A0A1B2DF81"/>
<feature type="transmembrane region" description="Helical" evidence="10">
    <location>
        <begin position="248"/>
        <end position="265"/>
    </location>
</feature>
<evidence type="ECO:0000256" key="3">
    <source>
        <dbReference type="ARBA" id="ARBA00022502"/>
    </source>
</evidence>
<evidence type="ECO:0000256" key="2">
    <source>
        <dbReference type="ARBA" id="ARBA00004687"/>
    </source>
</evidence>
<feature type="transmembrane region" description="Helical" evidence="10">
    <location>
        <begin position="132"/>
        <end position="153"/>
    </location>
</feature>
<evidence type="ECO:0008006" key="12">
    <source>
        <dbReference type="Google" id="ProtNLM"/>
    </source>
</evidence>
<dbReference type="UniPathway" id="UPA00196"/>
<dbReference type="EMBL" id="CP016808">
    <property type="protein sequence ID" value="ANY66373.1"/>
    <property type="molecule type" value="Genomic_DNA"/>
</dbReference>
<feature type="transmembrane region" description="Helical" evidence="10">
    <location>
        <begin position="204"/>
        <end position="227"/>
    </location>
</feature>
<keyword evidence="8 10" id="KW-1133">Transmembrane helix</keyword>
<keyword evidence="4" id="KW-0328">Glycosyltransferase</keyword>
<evidence type="ECO:0000256" key="8">
    <source>
        <dbReference type="ARBA" id="ARBA00022989"/>
    </source>
</evidence>
<keyword evidence="5" id="KW-0808">Transferase</keyword>
<gene>
    <name evidence="11" type="ORF">BBD42_07805</name>
</gene>
<keyword evidence="3" id="KW-0337">GPI-anchor biosynthesis</keyword>
<dbReference type="InterPro" id="IPR007315">
    <property type="entry name" value="PIG-V/Gpi18"/>
</dbReference>
<dbReference type="PANTHER" id="PTHR12468">
    <property type="entry name" value="GPI MANNOSYLTRANSFERASE 2"/>
    <property type="match status" value="1"/>
</dbReference>
<protein>
    <recommendedName>
        <fullName evidence="12">Glycosyltransferase RgtA/B/C/D-like domain-containing protein</fullName>
    </recommendedName>
</protein>
<evidence type="ECO:0000256" key="5">
    <source>
        <dbReference type="ARBA" id="ARBA00022679"/>
    </source>
</evidence>
<feature type="transmembrane region" description="Helical" evidence="10">
    <location>
        <begin position="165"/>
        <end position="184"/>
    </location>
</feature>
<feature type="transmembrane region" description="Helical" evidence="10">
    <location>
        <begin position="345"/>
        <end position="362"/>
    </location>
</feature>
<proteinExistence type="predicted"/>
<dbReference type="PANTHER" id="PTHR12468:SF2">
    <property type="entry name" value="GPI MANNOSYLTRANSFERASE 2"/>
    <property type="match status" value="1"/>
</dbReference>
<feature type="transmembrane region" description="Helical" evidence="10">
    <location>
        <begin position="395"/>
        <end position="418"/>
    </location>
</feature>
<dbReference type="GO" id="GO:0000009">
    <property type="term" value="F:alpha-1,6-mannosyltransferase activity"/>
    <property type="evidence" value="ECO:0007669"/>
    <property type="project" value="InterPro"/>
</dbReference>